<name>A0A0C1DEE7_9SPHI</name>
<evidence type="ECO:0000259" key="2">
    <source>
        <dbReference type="Pfam" id="PF25917"/>
    </source>
</evidence>
<dbReference type="Gene3D" id="2.40.30.170">
    <property type="match status" value="1"/>
</dbReference>
<reference evidence="4 5" key="1">
    <citation type="submission" date="2014-10" db="EMBL/GenBank/DDBJ databases">
        <title>Pedobacter Kyungheensis.</title>
        <authorList>
            <person name="Anderson B.M."/>
            <person name="Newman J.D."/>
        </authorList>
    </citation>
    <scope>NUCLEOTIDE SEQUENCE [LARGE SCALE GENOMIC DNA]</scope>
    <source>
        <strain evidence="4 5">KACC 16221</strain>
    </source>
</reference>
<organism evidence="4 5">
    <name type="scientific">Pedobacter kyungheensis</name>
    <dbReference type="NCBI Taxonomy" id="1069985"/>
    <lineage>
        <taxon>Bacteria</taxon>
        <taxon>Pseudomonadati</taxon>
        <taxon>Bacteroidota</taxon>
        <taxon>Sphingobacteriia</taxon>
        <taxon>Sphingobacteriales</taxon>
        <taxon>Sphingobacteriaceae</taxon>
        <taxon>Pedobacter</taxon>
    </lineage>
</organism>
<dbReference type="AlphaFoldDB" id="A0A0C1DEE7"/>
<dbReference type="RefSeq" id="WP_039478357.1">
    <property type="nucleotide sequence ID" value="NZ_JSYN01000020.1"/>
</dbReference>
<keyword evidence="1" id="KW-0812">Transmembrane</keyword>
<dbReference type="InterPro" id="IPR058625">
    <property type="entry name" value="MdtA-like_BSH"/>
</dbReference>
<dbReference type="Gene3D" id="2.40.50.100">
    <property type="match status" value="1"/>
</dbReference>
<protein>
    <submittedName>
        <fullName evidence="4">Secretion protein HlyD</fullName>
    </submittedName>
</protein>
<sequence>MDSDKYIFPKEVIENTAEYHFHTHNSYTKVIYQVMLAVLIAAFLAMFLIRVDVNVKSTGLFRPAAERNEIKPLVAGRIDSLFIEENMHVKAGQVLLTIKKENIESQGELNEFQQQDVEDQLYDLGLLINAYRRNDWSKKLPLKSGVYGQQYSLFMQRVTEAKARYQLAYKNYDRYAYLYKRKAVSALEYDEVKLKKDNVFNELSLIGEEQGSKWQTELNQLNIQRQQLGSKDRQYREEKEFYTIRAPLTGTVQQLKGIQPGSSISANEILGEISPDSGLIAETYVQPKDIGLLHVGTKARFQIDAYNYNEWGLATGRVISISSDVFMQNGAQPFFKVRCLLDKNSLKLRNGYLGRIKKGMTLQARFFVTRRTLFQLLYDKADDWLNPNVIPESKTKQQAGL</sequence>
<dbReference type="Proteomes" id="UP000031246">
    <property type="component" value="Unassembled WGS sequence"/>
</dbReference>
<dbReference type="EMBL" id="JSYN01000020">
    <property type="protein sequence ID" value="KIA92325.1"/>
    <property type="molecule type" value="Genomic_DNA"/>
</dbReference>
<evidence type="ECO:0000313" key="5">
    <source>
        <dbReference type="Proteomes" id="UP000031246"/>
    </source>
</evidence>
<dbReference type="OrthoDB" id="594147at2"/>
<keyword evidence="5" id="KW-1185">Reference proteome</keyword>
<dbReference type="InterPro" id="IPR058982">
    <property type="entry name" value="Beta-barrel_AprE"/>
</dbReference>
<dbReference type="PRINTS" id="PR01490">
    <property type="entry name" value="RTXTOXIND"/>
</dbReference>
<feature type="domain" description="Multidrug resistance protein MdtA-like barrel-sandwich hybrid" evidence="2">
    <location>
        <begin position="69"/>
        <end position="268"/>
    </location>
</feature>
<dbReference type="Pfam" id="PF25917">
    <property type="entry name" value="BSH_RND"/>
    <property type="match status" value="1"/>
</dbReference>
<evidence type="ECO:0000259" key="3">
    <source>
        <dbReference type="Pfam" id="PF26002"/>
    </source>
</evidence>
<gene>
    <name evidence="4" type="ORF">OC25_16700</name>
</gene>
<evidence type="ECO:0000313" key="4">
    <source>
        <dbReference type="EMBL" id="KIA92325.1"/>
    </source>
</evidence>
<keyword evidence="1" id="KW-0472">Membrane</keyword>
<dbReference type="Pfam" id="PF26002">
    <property type="entry name" value="Beta-barrel_AprE"/>
    <property type="match status" value="1"/>
</dbReference>
<accession>A0A0C1DEE7</accession>
<dbReference type="PANTHER" id="PTHR30386">
    <property type="entry name" value="MEMBRANE FUSION SUBUNIT OF EMRAB-TOLC MULTIDRUG EFFLUX PUMP"/>
    <property type="match status" value="1"/>
</dbReference>
<keyword evidence="1" id="KW-1133">Transmembrane helix</keyword>
<feature type="domain" description="AprE-like beta-barrel" evidence="3">
    <location>
        <begin position="279"/>
        <end position="365"/>
    </location>
</feature>
<evidence type="ECO:0000256" key="1">
    <source>
        <dbReference type="SAM" id="Phobius"/>
    </source>
</evidence>
<proteinExistence type="predicted"/>
<dbReference type="PANTHER" id="PTHR30386:SF28">
    <property type="entry name" value="EXPORTED PROTEIN"/>
    <property type="match status" value="1"/>
</dbReference>
<feature type="transmembrane region" description="Helical" evidence="1">
    <location>
        <begin position="30"/>
        <end position="49"/>
    </location>
</feature>
<comment type="caution">
    <text evidence="4">The sequence shown here is derived from an EMBL/GenBank/DDBJ whole genome shotgun (WGS) entry which is preliminary data.</text>
</comment>
<dbReference type="InterPro" id="IPR050739">
    <property type="entry name" value="MFP"/>
</dbReference>